<proteinExistence type="predicted"/>
<dbReference type="Proteomes" id="UP000041770">
    <property type="component" value="Unassembled WGS sequence"/>
</dbReference>
<evidence type="ECO:0000313" key="1">
    <source>
        <dbReference type="EMBL" id="CSC98901.1"/>
    </source>
</evidence>
<sequence>MHGPDQKRALIDRILLMNGKSTGMDVLVKIQKILVKGVKPFDAMCGIFKHHIRMIDFNQPM</sequence>
<reference evidence="1 2" key="1">
    <citation type="submission" date="2015-07" db="EMBL/GenBank/DDBJ databases">
        <authorList>
            <consortium name="Pathogen Informatics"/>
        </authorList>
    </citation>
    <scope>NUCLEOTIDE SEQUENCE [LARGE SCALE GENOMIC DNA]</scope>
    <source>
        <strain evidence="1 2">A316</strain>
    </source>
</reference>
<accession>A0A656AA62</accession>
<evidence type="ECO:0000313" key="2">
    <source>
        <dbReference type="Proteomes" id="UP000041770"/>
    </source>
</evidence>
<gene>
    <name evidence="1" type="ORF">ERS013200_02804</name>
</gene>
<dbReference type="AlphaFoldDB" id="A0A656AA62"/>
<dbReference type="EMBL" id="CWQY01000021">
    <property type="protein sequence ID" value="CSC98901.1"/>
    <property type="molecule type" value="Genomic_DNA"/>
</dbReference>
<name>A0A656AA62_VIBCL</name>
<organism evidence="1 2">
    <name type="scientific">Vibrio cholerae</name>
    <dbReference type="NCBI Taxonomy" id="666"/>
    <lineage>
        <taxon>Bacteria</taxon>
        <taxon>Pseudomonadati</taxon>
        <taxon>Pseudomonadota</taxon>
        <taxon>Gammaproteobacteria</taxon>
        <taxon>Vibrionales</taxon>
        <taxon>Vibrionaceae</taxon>
        <taxon>Vibrio</taxon>
    </lineage>
</organism>
<protein>
    <submittedName>
        <fullName evidence="1">Uncharacterized protein</fullName>
    </submittedName>
</protein>